<dbReference type="InterPro" id="IPR001054">
    <property type="entry name" value="A/G_cyclase"/>
</dbReference>
<dbReference type="GO" id="GO:0009190">
    <property type="term" value="P:cyclic nucleotide biosynthetic process"/>
    <property type="evidence" value="ECO:0007669"/>
    <property type="project" value="InterPro"/>
</dbReference>
<dbReference type="GO" id="GO:0005737">
    <property type="term" value="C:cytoplasm"/>
    <property type="evidence" value="ECO:0007669"/>
    <property type="project" value="TreeGrafter"/>
</dbReference>
<gene>
    <name evidence="4" type="ORF">BRX40_15765</name>
    <name evidence="5" type="ORF">CA257_05230</name>
</gene>
<name>A0A1L6JCP3_9SPHN</name>
<evidence type="ECO:0000256" key="1">
    <source>
        <dbReference type="ARBA" id="ARBA00022741"/>
    </source>
</evidence>
<dbReference type="InterPro" id="IPR027417">
    <property type="entry name" value="P-loop_NTPase"/>
</dbReference>
<dbReference type="PROSITE" id="PS50125">
    <property type="entry name" value="GUANYLATE_CYCLASE_2"/>
    <property type="match status" value="1"/>
</dbReference>
<reference evidence="5 7" key="3">
    <citation type="submission" date="2018-07" db="EMBL/GenBank/DDBJ databases">
        <title>Genomic and Epidemiologic Investigation of an Indolent Hospital Outbreak.</title>
        <authorList>
            <person name="Johnson R.C."/>
            <person name="Deming C."/>
            <person name="Conlan S."/>
            <person name="Zellmer C.J."/>
            <person name="Michelin A.V."/>
            <person name="Lee-Lin S."/>
            <person name="Thomas P.J."/>
            <person name="Park M."/>
            <person name="Weingarten R.A."/>
            <person name="Less J."/>
            <person name="Dekker J.P."/>
            <person name="Frank K.M."/>
            <person name="Musser K.A."/>
            <person name="Mcquiston J.R."/>
            <person name="Henderson D.K."/>
            <person name="Lau A.F."/>
            <person name="Palmore T.N."/>
            <person name="Segre J.A."/>
        </authorList>
    </citation>
    <scope>NUCLEOTIDE SEQUENCE [LARGE SCALE GENOMIC DNA]</scope>
    <source>
        <strain evidence="5 7">SK-NIH.Env10_0317</strain>
    </source>
</reference>
<keyword evidence="1" id="KW-0547">Nucleotide-binding</keyword>
<feature type="domain" description="Guanylate cyclase" evidence="3">
    <location>
        <begin position="19"/>
        <end position="147"/>
    </location>
</feature>
<dbReference type="EMBL" id="QQWO01000003">
    <property type="protein sequence ID" value="RSV06307.1"/>
    <property type="molecule type" value="Genomic_DNA"/>
</dbReference>
<dbReference type="PANTHER" id="PTHR16305">
    <property type="entry name" value="TESTICULAR SOLUBLE ADENYLYL CYCLASE"/>
    <property type="match status" value="1"/>
</dbReference>
<dbReference type="KEGG" id="skr:BRX40_15765"/>
<reference evidence="4" key="1">
    <citation type="submission" date="2016-12" db="EMBL/GenBank/DDBJ databases">
        <title>Whole genome sequencing of Sphingomonas koreensis.</title>
        <authorList>
            <person name="Conlan S."/>
            <person name="Thomas P.J."/>
            <person name="Mullikin J."/>
            <person name="Palmore T.N."/>
            <person name="Frank K.M."/>
            <person name="Segre J.A."/>
        </authorList>
    </citation>
    <scope>NUCLEOTIDE SEQUENCE</scope>
    <source>
        <strain evidence="4">ABOJV</strain>
    </source>
</reference>
<dbReference type="STRING" id="93064.BRX40_15765"/>
<dbReference type="PANTHER" id="PTHR16305:SF28">
    <property type="entry name" value="GUANYLATE CYCLASE DOMAIN-CONTAINING PROTEIN"/>
    <property type="match status" value="1"/>
</dbReference>
<reference evidence="6" key="2">
    <citation type="submission" date="2016-12" db="EMBL/GenBank/DDBJ databases">
        <title>Whole genome sequencing of Sphingomonas sp. ABOJV.</title>
        <authorList>
            <person name="Conlan S."/>
            <person name="Thomas P.J."/>
            <person name="Mullikin J."/>
            <person name="Palmore T.N."/>
            <person name="Frank K.M."/>
            <person name="Segre J.A."/>
        </authorList>
    </citation>
    <scope>NUCLEOTIDE SEQUENCE [LARGE SCALE GENOMIC DNA]</scope>
    <source>
        <strain evidence="6">ABOJV</strain>
    </source>
</reference>
<evidence type="ECO:0000313" key="5">
    <source>
        <dbReference type="EMBL" id="RSV06307.1"/>
    </source>
</evidence>
<evidence type="ECO:0000256" key="2">
    <source>
        <dbReference type="ARBA" id="ARBA00022840"/>
    </source>
</evidence>
<dbReference type="OrthoDB" id="341967at2"/>
<dbReference type="InterPro" id="IPR011990">
    <property type="entry name" value="TPR-like_helical_dom_sf"/>
</dbReference>
<dbReference type="SMART" id="SM00044">
    <property type="entry name" value="CYCc"/>
    <property type="match status" value="1"/>
</dbReference>
<dbReference type="CDD" id="cd07302">
    <property type="entry name" value="CHD"/>
    <property type="match status" value="1"/>
</dbReference>
<dbReference type="GO" id="GO:0005524">
    <property type="term" value="F:ATP binding"/>
    <property type="evidence" value="ECO:0007669"/>
    <property type="project" value="UniProtKB-KW"/>
</dbReference>
<dbReference type="SUPFAM" id="SSF55073">
    <property type="entry name" value="Nucleotide cyclase"/>
    <property type="match status" value="1"/>
</dbReference>
<dbReference type="Gene3D" id="1.25.40.10">
    <property type="entry name" value="Tetratricopeptide repeat domain"/>
    <property type="match status" value="1"/>
</dbReference>
<dbReference type="EMBL" id="CP018820">
    <property type="protein sequence ID" value="APR53684.1"/>
    <property type="molecule type" value="Genomic_DNA"/>
</dbReference>
<keyword evidence="6" id="KW-1185">Reference proteome</keyword>
<evidence type="ECO:0000313" key="4">
    <source>
        <dbReference type="EMBL" id="APR53684.1"/>
    </source>
</evidence>
<dbReference type="GO" id="GO:0004016">
    <property type="term" value="F:adenylate cyclase activity"/>
    <property type="evidence" value="ECO:0007669"/>
    <property type="project" value="TreeGrafter"/>
</dbReference>
<sequence length="979" mass="105967">MQPEPSSSEILAPERRIVTILAADIANSTQHIVDCDPEDALLLFDHWFEHFRETVERSGGKLVSYEGDGGIAVFGWPTPLEDHADRACAAAWDLQIVPERRLGPGGQPIRFRVGVHSGLAAVRRVDRDGNLHLNTVGATVNIAAKLQQAAQGGNILVSAQTAKLCRMQLALAPEEATEALRTIGSLPYKLEARPENRRTTDIAQRYRLPIVGRHAEVALLAAALPRNGQPSRSIALVGEPGIGKSRLAFAAVADAIALGIRHMIFFGDAQRRTTPFAAARHLVESLLDAALQPSGRNLRDTLAALSLDTDDIAALEAALASHSSELGKQSAALNQNQLARAFVNAFCALALDRPAILLVEDLQYVDPESRLFLRLLAGERTGQPLFLLMTGRPEARADADKIADSIIVVEPMPAADMASLGRRLWAGRRDTETMLEHFVARAEGIPFVLEELVRSVENRPATPPLALPPSVESVIHARLERLPTGGKALAQALSLLGENVDIGFVAAVMGVEEEALQGDLDALERFAFIHPPSQRSTHLRHHIIAEACANTIGRHRRRRLHAAAVSALLSRHTDLAGRYEQLAFHAEGAGDDIAALDYLWRAGLEARRSSAAASLDLIFDRALEVIGRIGDAAEEKYADFVLMAFASMVQLGEFDKVNLHLPRVMDLVRRFDRPALISSTLSQLGMICWFEGRYEEGLRATEEGIAIARILESPALIFSNQIMQSNILHSMGEVHRAIAEERALCDMLTGELEAARLGAAGIPSATALAFMSWFLVDVGQLDEGLGFAERALAIAMRERDAYSEALARNALGRNLLLLGRNAESAACLAVALAISERNGYDAIRPNLAGRSAAALSRIGRTREAIEIVEQCLRLGLHERTGQLEVYNLHIGHAEALYRSGRTDEGLEKLADALDVARRTNSPCLIVDGLGLRARLLEESVPGDPRIAADLAERDAICARHGLVAVPAFLPNGDATTSAA</sequence>
<proteinExistence type="predicted"/>
<dbReference type="SUPFAM" id="SSF48452">
    <property type="entry name" value="TPR-like"/>
    <property type="match status" value="1"/>
</dbReference>
<dbReference type="Gene3D" id="3.30.70.1230">
    <property type="entry name" value="Nucleotide cyclase"/>
    <property type="match status" value="1"/>
</dbReference>
<dbReference type="Proteomes" id="UP000185161">
    <property type="component" value="Chromosome"/>
</dbReference>
<dbReference type="GeneID" id="44134020"/>
<dbReference type="RefSeq" id="WP_075152245.1">
    <property type="nucleotide sequence ID" value="NZ_CP018820.1"/>
</dbReference>
<protein>
    <recommendedName>
        <fullName evidence="3">Guanylate cyclase domain-containing protein</fullName>
    </recommendedName>
</protein>
<dbReference type="GO" id="GO:0035556">
    <property type="term" value="P:intracellular signal transduction"/>
    <property type="evidence" value="ECO:0007669"/>
    <property type="project" value="InterPro"/>
</dbReference>
<dbReference type="SUPFAM" id="SSF52540">
    <property type="entry name" value="P-loop containing nucleoside triphosphate hydrolases"/>
    <property type="match status" value="1"/>
</dbReference>
<dbReference type="InterPro" id="IPR041664">
    <property type="entry name" value="AAA_16"/>
</dbReference>
<organism evidence="4 6">
    <name type="scientific">Sphingomonas koreensis</name>
    <dbReference type="NCBI Taxonomy" id="93064"/>
    <lineage>
        <taxon>Bacteria</taxon>
        <taxon>Pseudomonadati</taxon>
        <taxon>Pseudomonadota</taxon>
        <taxon>Alphaproteobacteria</taxon>
        <taxon>Sphingomonadales</taxon>
        <taxon>Sphingomonadaceae</taxon>
        <taxon>Sphingomonas</taxon>
    </lineage>
</organism>
<dbReference type="Pfam" id="PF00211">
    <property type="entry name" value="Guanylate_cyc"/>
    <property type="match status" value="1"/>
</dbReference>
<evidence type="ECO:0000259" key="3">
    <source>
        <dbReference type="PROSITE" id="PS50125"/>
    </source>
</evidence>
<dbReference type="Pfam" id="PF13191">
    <property type="entry name" value="AAA_16"/>
    <property type="match status" value="1"/>
</dbReference>
<dbReference type="Proteomes" id="UP000286681">
    <property type="component" value="Unassembled WGS sequence"/>
</dbReference>
<keyword evidence="2" id="KW-0067">ATP-binding</keyword>
<evidence type="ECO:0000313" key="7">
    <source>
        <dbReference type="Proteomes" id="UP000286681"/>
    </source>
</evidence>
<evidence type="ECO:0000313" key="6">
    <source>
        <dbReference type="Proteomes" id="UP000185161"/>
    </source>
</evidence>
<dbReference type="AlphaFoldDB" id="A0A1L6JCP3"/>
<accession>A0A1L6JCP3</accession>
<dbReference type="InterPro" id="IPR029787">
    <property type="entry name" value="Nucleotide_cyclase"/>
</dbReference>